<sequence>MAEPKQVSKQASKQKKFGVLAEYDSAAAIFKACEKVRDAGYKRWDSYTPFPVHNLDKAMGIKPSVLPWIVFACGMTGAASGLLLQWWSSTIAYPLVIAGKPLFSFQANVPVTFELGILFSAFGAVFGMLGLNKLPQLYHPLFNIARFARATDDRFFIAIEASDPKYDLEKTRKLLEETAAVAVEEVDD</sequence>
<keyword evidence="1" id="KW-0472">Membrane</keyword>
<dbReference type="PANTHER" id="PTHR40394:SF2">
    <property type="entry name" value="QUINOL:CYTOCHROME C OXIDOREDUCTASE MEMBRANE PROTEIN"/>
    <property type="match status" value="1"/>
</dbReference>
<keyword evidence="1" id="KW-0812">Transmembrane</keyword>
<dbReference type="InterPro" id="IPR021776">
    <property type="entry name" value="ActD"/>
</dbReference>
<dbReference type="EMBL" id="PVNL01000100">
    <property type="protein sequence ID" value="PRQ04946.1"/>
    <property type="molecule type" value="Genomic_DNA"/>
</dbReference>
<keyword evidence="1" id="KW-1133">Transmembrane helix</keyword>
<feature type="transmembrane region" description="Helical" evidence="1">
    <location>
        <begin position="107"/>
        <end position="131"/>
    </location>
</feature>
<gene>
    <name evidence="2" type="ORF">ENSA7_48770</name>
</gene>
<dbReference type="RefSeq" id="WP_106091779.1">
    <property type="nucleotide sequence ID" value="NZ_PVNL01000100.1"/>
</dbReference>
<reference evidence="2 3" key="1">
    <citation type="submission" date="2018-03" db="EMBL/GenBank/DDBJ databases">
        <title>Draft Genome Sequences of the Obligatory Marine Myxobacteria Enhygromyxa salina SWB007.</title>
        <authorList>
            <person name="Poehlein A."/>
            <person name="Moghaddam J.A."/>
            <person name="Harms H."/>
            <person name="Alanjari M."/>
            <person name="Koenig G.M."/>
            <person name="Daniel R."/>
            <person name="Schaeberle T.F."/>
        </authorList>
    </citation>
    <scope>NUCLEOTIDE SEQUENCE [LARGE SCALE GENOMIC DNA]</scope>
    <source>
        <strain evidence="2 3">SWB007</strain>
    </source>
</reference>
<dbReference type="Pfam" id="PF11821">
    <property type="entry name" value="ActD"/>
    <property type="match status" value="1"/>
</dbReference>
<comment type="caution">
    <text evidence="2">The sequence shown here is derived from an EMBL/GenBank/DDBJ whole genome shotgun (WGS) entry which is preliminary data.</text>
</comment>
<proteinExistence type="predicted"/>
<evidence type="ECO:0000256" key="1">
    <source>
        <dbReference type="SAM" id="Phobius"/>
    </source>
</evidence>
<evidence type="ECO:0000313" key="2">
    <source>
        <dbReference type="EMBL" id="PRQ04946.1"/>
    </source>
</evidence>
<evidence type="ECO:0000313" key="3">
    <source>
        <dbReference type="Proteomes" id="UP000238823"/>
    </source>
</evidence>
<feature type="transmembrane region" description="Helical" evidence="1">
    <location>
        <begin position="65"/>
        <end position="87"/>
    </location>
</feature>
<dbReference type="OrthoDB" id="9792475at2"/>
<organism evidence="2 3">
    <name type="scientific">Enhygromyxa salina</name>
    <dbReference type="NCBI Taxonomy" id="215803"/>
    <lineage>
        <taxon>Bacteria</taxon>
        <taxon>Pseudomonadati</taxon>
        <taxon>Myxococcota</taxon>
        <taxon>Polyangia</taxon>
        <taxon>Nannocystales</taxon>
        <taxon>Nannocystaceae</taxon>
        <taxon>Enhygromyxa</taxon>
    </lineage>
</organism>
<dbReference type="Proteomes" id="UP000238823">
    <property type="component" value="Unassembled WGS sequence"/>
</dbReference>
<dbReference type="AlphaFoldDB" id="A0A2S9YIU1"/>
<accession>A0A2S9YIU1</accession>
<dbReference type="PANTHER" id="PTHR40394">
    <property type="entry name" value="LIPOPROTEIN-RELATED"/>
    <property type="match status" value="1"/>
</dbReference>
<evidence type="ECO:0008006" key="4">
    <source>
        <dbReference type="Google" id="ProtNLM"/>
    </source>
</evidence>
<protein>
    <recommendedName>
        <fullName evidence="4">DUF3341 domain-containing protein</fullName>
    </recommendedName>
</protein>
<name>A0A2S9YIU1_9BACT</name>